<comment type="caution">
    <text evidence="10">The sequence shown here is derived from an EMBL/GenBank/DDBJ whole genome shotgun (WGS) entry which is preliminary data.</text>
</comment>
<dbReference type="PANTHER" id="PTHR43620">
    <property type="entry name" value="GLYCEROPHOSPHORYL DIESTER PHOSPHODIESTERASE"/>
    <property type="match status" value="1"/>
</dbReference>
<keyword evidence="7" id="KW-0812">Transmembrane</keyword>
<evidence type="ECO:0000256" key="4">
    <source>
        <dbReference type="ARBA" id="ARBA00022798"/>
    </source>
</evidence>
<dbReference type="InterPro" id="IPR030395">
    <property type="entry name" value="GP_PDE_dom"/>
</dbReference>
<feature type="transmembrane region" description="Helical" evidence="7">
    <location>
        <begin position="425"/>
        <end position="446"/>
    </location>
</feature>
<keyword evidence="4" id="KW-0319">Glycerol metabolism</keyword>
<comment type="catalytic activity">
    <reaction evidence="6">
        <text>a sn-glycero-3-phosphodiester + H2O = an alcohol + sn-glycerol 3-phosphate + H(+)</text>
        <dbReference type="Rhea" id="RHEA:12969"/>
        <dbReference type="ChEBI" id="CHEBI:15377"/>
        <dbReference type="ChEBI" id="CHEBI:15378"/>
        <dbReference type="ChEBI" id="CHEBI:30879"/>
        <dbReference type="ChEBI" id="CHEBI:57597"/>
        <dbReference type="ChEBI" id="CHEBI:83408"/>
        <dbReference type="EC" id="3.1.4.46"/>
    </reaction>
</comment>
<evidence type="ECO:0000256" key="8">
    <source>
        <dbReference type="SAM" id="SignalP"/>
    </source>
</evidence>
<evidence type="ECO:0000256" key="2">
    <source>
        <dbReference type="ARBA" id="ARBA00012247"/>
    </source>
</evidence>
<dbReference type="InterPro" id="IPR017946">
    <property type="entry name" value="PLC-like_Pdiesterase_TIM-brl"/>
</dbReference>
<gene>
    <name evidence="10" type="ORF">CYCCA115_LOCUS7690</name>
</gene>
<evidence type="ECO:0000256" key="6">
    <source>
        <dbReference type="ARBA" id="ARBA00047512"/>
    </source>
</evidence>
<evidence type="ECO:0000256" key="7">
    <source>
        <dbReference type="SAM" id="Phobius"/>
    </source>
</evidence>
<dbReference type="AlphaFoldDB" id="A0AAD2FLM5"/>
<dbReference type="GO" id="GO:0008889">
    <property type="term" value="F:glycerophosphodiester phosphodiesterase activity"/>
    <property type="evidence" value="ECO:0007669"/>
    <property type="project" value="UniProtKB-EC"/>
</dbReference>
<sequence>MKRTLALALAYAIPTAIKAIENPNASCHVPSIILPSDIEPTSHGQKVVIAHRGASAHLPEHSLEGYRLALEMGADYVEPDLVATKDGQLIAIHSMDLSITTDVDEKFPDRQTFSKYMNQTGYWSYEFTLEEMLTLRIKQRLPEARTQRFDGMLQIPTLTQILELVHEWNTVIAIKRVKRTHAQSAVRGVYAELKDFPWLLDDTGHDLVDLLFQHIDDNDALWQKSIIDNHCYTKRLTAHEYRLPPLVIQSFEGDALKYFVNTWNEKFNKNETIPLLPPPPTVLLVNSDECLADSFWFRVEERYRNILSGIGPDKSCLGYRWRDFMQRATKSNLAVHPWTARPELEFFSKPSNGVLPFDNVLEEIQYLFCEVAVHGIFSESVDTAVLASALPCPPPTTTTTGSGKRSKGGGVCENVCSQSMANSQFFVGFSSFAMGIIITILILYLVQGIKLHSGGRERVPTEEVNDNILDNKAHVDDDSAFSDKEMEML</sequence>
<evidence type="ECO:0000256" key="3">
    <source>
        <dbReference type="ARBA" id="ARBA00022729"/>
    </source>
</evidence>
<accession>A0AAD2FLM5</accession>
<dbReference type="GO" id="GO:0006629">
    <property type="term" value="P:lipid metabolic process"/>
    <property type="evidence" value="ECO:0007669"/>
    <property type="project" value="InterPro"/>
</dbReference>
<dbReference type="Proteomes" id="UP001295423">
    <property type="component" value="Unassembled WGS sequence"/>
</dbReference>
<dbReference type="SUPFAM" id="SSF51695">
    <property type="entry name" value="PLC-like phosphodiesterases"/>
    <property type="match status" value="1"/>
</dbReference>
<feature type="chain" id="PRO_5041939006" description="glycerophosphodiester phosphodiesterase" evidence="8">
    <location>
        <begin position="20"/>
        <end position="489"/>
    </location>
</feature>
<dbReference type="GO" id="GO:0006071">
    <property type="term" value="P:glycerol metabolic process"/>
    <property type="evidence" value="ECO:0007669"/>
    <property type="project" value="UniProtKB-KW"/>
</dbReference>
<organism evidence="10 11">
    <name type="scientific">Cylindrotheca closterium</name>
    <dbReference type="NCBI Taxonomy" id="2856"/>
    <lineage>
        <taxon>Eukaryota</taxon>
        <taxon>Sar</taxon>
        <taxon>Stramenopiles</taxon>
        <taxon>Ochrophyta</taxon>
        <taxon>Bacillariophyta</taxon>
        <taxon>Bacillariophyceae</taxon>
        <taxon>Bacillariophycidae</taxon>
        <taxon>Bacillariales</taxon>
        <taxon>Bacillariaceae</taxon>
        <taxon>Cylindrotheca</taxon>
    </lineage>
</organism>
<dbReference type="Pfam" id="PF03009">
    <property type="entry name" value="GDPD"/>
    <property type="match status" value="1"/>
</dbReference>
<protein>
    <recommendedName>
        <fullName evidence="2">glycerophosphodiester phosphodiesterase</fullName>
        <ecNumber evidence="2">3.1.4.46</ecNumber>
    </recommendedName>
</protein>
<reference evidence="10" key="1">
    <citation type="submission" date="2023-08" db="EMBL/GenBank/DDBJ databases">
        <authorList>
            <person name="Audoor S."/>
            <person name="Bilcke G."/>
        </authorList>
    </citation>
    <scope>NUCLEOTIDE SEQUENCE</scope>
</reference>
<dbReference type="PANTHER" id="PTHR43620:SF7">
    <property type="entry name" value="GLYCEROPHOSPHODIESTER PHOSPHODIESTERASE GDPD5-RELATED"/>
    <property type="match status" value="1"/>
</dbReference>
<keyword evidence="11" id="KW-1185">Reference proteome</keyword>
<evidence type="ECO:0000256" key="1">
    <source>
        <dbReference type="ARBA" id="ARBA00007277"/>
    </source>
</evidence>
<evidence type="ECO:0000259" key="9">
    <source>
        <dbReference type="PROSITE" id="PS51704"/>
    </source>
</evidence>
<feature type="domain" description="GP-PDE" evidence="9">
    <location>
        <begin position="46"/>
        <end position="388"/>
    </location>
</feature>
<dbReference type="PROSITE" id="PS51704">
    <property type="entry name" value="GP_PDE"/>
    <property type="match status" value="1"/>
</dbReference>
<keyword evidence="7" id="KW-0472">Membrane</keyword>
<dbReference type="EC" id="3.1.4.46" evidence="2"/>
<feature type="signal peptide" evidence="8">
    <location>
        <begin position="1"/>
        <end position="19"/>
    </location>
</feature>
<keyword evidence="3 8" id="KW-0732">Signal</keyword>
<keyword evidence="5" id="KW-0378">Hydrolase</keyword>
<name>A0AAD2FLM5_9STRA</name>
<dbReference type="Gene3D" id="3.20.20.190">
    <property type="entry name" value="Phosphatidylinositol (PI) phosphodiesterase"/>
    <property type="match status" value="1"/>
</dbReference>
<evidence type="ECO:0000313" key="11">
    <source>
        <dbReference type="Proteomes" id="UP001295423"/>
    </source>
</evidence>
<evidence type="ECO:0000256" key="5">
    <source>
        <dbReference type="ARBA" id="ARBA00022801"/>
    </source>
</evidence>
<dbReference type="EMBL" id="CAKOGP040001090">
    <property type="protein sequence ID" value="CAJ1941864.1"/>
    <property type="molecule type" value="Genomic_DNA"/>
</dbReference>
<keyword evidence="7" id="KW-1133">Transmembrane helix</keyword>
<comment type="similarity">
    <text evidence="1">Belongs to the glycerophosphoryl diester phosphodiesterase family.</text>
</comment>
<proteinExistence type="inferred from homology"/>
<evidence type="ECO:0000313" key="10">
    <source>
        <dbReference type="EMBL" id="CAJ1941864.1"/>
    </source>
</evidence>